<dbReference type="GO" id="GO:0005509">
    <property type="term" value="F:calcium ion binding"/>
    <property type="evidence" value="ECO:0007669"/>
    <property type="project" value="InterPro"/>
</dbReference>
<protein>
    <recommendedName>
        <fullName evidence="3">Endonuclease/exonuclease/phosphatase domain-containing protein</fullName>
    </recommendedName>
</protein>
<dbReference type="OrthoDB" id="200392at2"/>
<dbReference type="Pfam" id="PF03372">
    <property type="entry name" value="Exo_endo_phos"/>
    <property type="match status" value="1"/>
</dbReference>
<name>A0A556QN61_9BACT</name>
<dbReference type="Proteomes" id="UP000315648">
    <property type="component" value="Unassembled WGS sequence"/>
</dbReference>
<dbReference type="Pfam" id="PF05345">
    <property type="entry name" value="He_PIG"/>
    <property type="match status" value="1"/>
</dbReference>
<dbReference type="InterPro" id="IPR036691">
    <property type="entry name" value="Endo/exonu/phosph_ase_sf"/>
</dbReference>
<keyword evidence="2" id="KW-0732">Signal</keyword>
<feature type="region of interest" description="Disordered" evidence="1">
    <location>
        <begin position="399"/>
        <end position="418"/>
    </location>
</feature>
<dbReference type="Gene3D" id="2.60.40.10">
    <property type="entry name" value="Immunoglobulins"/>
    <property type="match status" value="1"/>
</dbReference>
<sequence length="858" mass="88100">MPPLRFFRVRFCFCFLAWMLGLVASLQADERIRIVAANLTSGNAQSYDAGHGGRILQGLQPDVVLVQEFNYLNHTTADLRAWVDANFGASFSYMREPNAGQIPNGVVSRYPILASGKWEDSNVSNRDFAWARIDIPGDRDLWVISVHLLTTSASNRNAEASQILNYITAQGIPAADYVVLGGDFNTVSNTEACIDTLSSYFVTSGSWPVDQAGNGGTNRNRDKPYDRVLADTDLNARKVPVVLGSQSFPNGLVFDSRVYSPLPSPVLESDSAATNMQHMAVVRDFMIPTTSAPAVPAIYSAANASGTAGQTFSYQIAATNTPTTFGASGLPSGLSVNTASGLISGTPAAAGNATVSLSATNASGTGTATLALTIVAAGSGGGGGQPGVELLREDFAALTTGSDTSSSGPSGTSQSTFAPNFPSTAQFFPAGGTVKLGSGSNVGSMTSKVLNLSGSGGAFTVSFKVKGWTAVEGDITVTVTGLIAQTVTYTNTLADGYVTKTLNFTGGTTNSTVTIATTAKRAFIDDVVVASAAIPATPTLATSGTLAAVNTIYGTASSTPTSFSVSGADLTAGILVTPPAGFEVSQTTGGASGYASTQTVGASGTVASTTIYVRLAASTAAGNYVGVVTCSSVSASSATVPVAASTVARRSLVVTAQDRSKPFGEVWSAGTSAFTASGLVSGQTIAAVVLSTVGGTAAYDAAGSYSIFPSNASGGSFTAANYSISYVQGTLTVTAPTFAEWADGLADATPAGDPDGDGMVNLLEYYQGLDPEVSDGLAPQIQFNGAELSFEYRHSKTANGVTGAVEWTTDLAGTAVWSDEEVTDELIETFDLYELRRATVPVTAAETKKFLRLRISQP</sequence>
<evidence type="ECO:0000256" key="1">
    <source>
        <dbReference type="SAM" id="MobiDB-lite"/>
    </source>
</evidence>
<evidence type="ECO:0000313" key="5">
    <source>
        <dbReference type="Proteomes" id="UP000315648"/>
    </source>
</evidence>
<dbReference type="SUPFAM" id="SSF56219">
    <property type="entry name" value="DNase I-like"/>
    <property type="match status" value="1"/>
</dbReference>
<dbReference type="GO" id="GO:0003824">
    <property type="term" value="F:catalytic activity"/>
    <property type="evidence" value="ECO:0007669"/>
    <property type="project" value="InterPro"/>
</dbReference>
<feature type="domain" description="Endonuclease/exonuclease/phosphatase" evidence="3">
    <location>
        <begin position="54"/>
        <end position="245"/>
    </location>
</feature>
<feature type="chain" id="PRO_5021914971" description="Endonuclease/exonuclease/phosphatase domain-containing protein" evidence="2">
    <location>
        <begin position="29"/>
        <end position="858"/>
    </location>
</feature>
<dbReference type="SUPFAM" id="SSF49313">
    <property type="entry name" value="Cadherin-like"/>
    <property type="match status" value="1"/>
</dbReference>
<dbReference type="GO" id="GO:0016020">
    <property type="term" value="C:membrane"/>
    <property type="evidence" value="ECO:0007669"/>
    <property type="project" value="InterPro"/>
</dbReference>
<proteinExistence type="predicted"/>
<reference evidence="4 5" key="1">
    <citation type="submission" date="2019-07" db="EMBL/GenBank/DDBJ databases">
        <title>Description of 53C-WASEF.</title>
        <authorList>
            <person name="Pitt A."/>
            <person name="Hahn M.W."/>
        </authorList>
    </citation>
    <scope>NUCLEOTIDE SEQUENCE [LARGE SCALE GENOMIC DNA]</scope>
    <source>
        <strain evidence="4 5">53C-WASEF</strain>
    </source>
</reference>
<evidence type="ECO:0000256" key="2">
    <source>
        <dbReference type="SAM" id="SignalP"/>
    </source>
</evidence>
<dbReference type="InterPro" id="IPR015919">
    <property type="entry name" value="Cadherin-like_sf"/>
</dbReference>
<feature type="compositionally biased region" description="Low complexity" evidence="1">
    <location>
        <begin position="399"/>
        <end position="416"/>
    </location>
</feature>
<dbReference type="EMBL" id="VMBG01000001">
    <property type="protein sequence ID" value="TSJ78073.1"/>
    <property type="molecule type" value="Genomic_DNA"/>
</dbReference>
<dbReference type="InterPro" id="IPR005135">
    <property type="entry name" value="Endo/exonuclease/phosphatase"/>
</dbReference>
<organism evidence="4 5">
    <name type="scientific">Rariglobus hedericola</name>
    <dbReference type="NCBI Taxonomy" id="2597822"/>
    <lineage>
        <taxon>Bacteria</taxon>
        <taxon>Pseudomonadati</taxon>
        <taxon>Verrucomicrobiota</taxon>
        <taxon>Opitutia</taxon>
        <taxon>Opitutales</taxon>
        <taxon>Opitutaceae</taxon>
        <taxon>Rariglobus</taxon>
    </lineage>
</organism>
<evidence type="ECO:0000313" key="4">
    <source>
        <dbReference type="EMBL" id="TSJ78073.1"/>
    </source>
</evidence>
<dbReference type="PROSITE" id="PS00018">
    <property type="entry name" value="EF_HAND_1"/>
    <property type="match status" value="1"/>
</dbReference>
<evidence type="ECO:0000259" key="3">
    <source>
        <dbReference type="Pfam" id="PF03372"/>
    </source>
</evidence>
<comment type="caution">
    <text evidence="4">The sequence shown here is derived from an EMBL/GenBank/DDBJ whole genome shotgun (WGS) entry which is preliminary data.</text>
</comment>
<dbReference type="Gene3D" id="3.60.10.10">
    <property type="entry name" value="Endonuclease/exonuclease/phosphatase"/>
    <property type="match status" value="1"/>
</dbReference>
<dbReference type="AlphaFoldDB" id="A0A556QN61"/>
<dbReference type="InterPro" id="IPR013783">
    <property type="entry name" value="Ig-like_fold"/>
</dbReference>
<feature type="signal peptide" evidence="2">
    <location>
        <begin position="1"/>
        <end position="28"/>
    </location>
</feature>
<dbReference type="RefSeq" id="WP_144228414.1">
    <property type="nucleotide sequence ID" value="NZ_CBCRVV010000001.1"/>
</dbReference>
<accession>A0A556QN61</accession>
<keyword evidence="5" id="KW-1185">Reference proteome</keyword>
<dbReference type="InterPro" id="IPR018247">
    <property type="entry name" value="EF_Hand_1_Ca_BS"/>
</dbReference>
<gene>
    <name evidence="4" type="ORF">FPL22_01815</name>
</gene>